<dbReference type="EMBL" id="SLXB01000021">
    <property type="protein sequence ID" value="TCO89206.1"/>
    <property type="molecule type" value="Genomic_DNA"/>
</dbReference>
<evidence type="ECO:0000313" key="2">
    <source>
        <dbReference type="Proteomes" id="UP000295600"/>
    </source>
</evidence>
<reference evidence="1 2" key="1">
    <citation type="submission" date="2019-03" db="EMBL/GenBank/DDBJ databases">
        <title>Genomic Encyclopedia of Type Strains, Phase IV (KMG-IV): sequencing the most valuable type-strain genomes for metagenomic binning, comparative biology and taxonomic classification.</title>
        <authorList>
            <person name="Goeker M."/>
        </authorList>
    </citation>
    <scope>NUCLEOTIDE SEQUENCE [LARGE SCALE GENOMIC DNA]</scope>
    <source>
        <strain evidence="1 2">DSM 23917</strain>
    </source>
</reference>
<evidence type="ECO:0000313" key="1">
    <source>
        <dbReference type="EMBL" id="TCO89206.1"/>
    </source>
</evidence>
<accession>A0A4R2LP65</accession>
<gene>
    <name evidence="1" type="ORF">EV202_1212</name>
</gene>
<dbReference type="AlphaFoldDB" id="A0A4R2LP65"/>
<comment type="caution">
    <text evidence="1">The sequence shown here is derived from an EMBL/GenBank/DDBJ whole genome shotgun (WGS) entry which is preliminary data.</text>
</comment>
<proteinExistence type="predicted"/>
<dbReference type="Proteomes" id="UP000295600">
    <property type="component" value="Unassembled WGS sequence"/>
</dbReference>
<protein>
    <submittedName>
        <fullName evidence="1">Uncharacterized protein</fullName>
    </submittedName>
</protein>
<name>A0A4R2LP65_9BACE</name>
<sequence>MPLILTLVARQKQNKYVILPRLVVKQKVTVQNVKRLVISHATRKNAIKHVIRSKCEFASNR</sequence>
<organism evidence="1 2">
    <name type="scientific">Prevotella heparinolytica</name>
    <dbReference type="NCBI Taxonomy" id="28113"/>
    <lineage>
        <taxon>Bacteria</taxon>
        <taxon>Pseudomonadati</taxon>
        <taxon>Bacteroidota</taxon>
        <taxon>Bacteroidia</taxon>
        <taxon>Bacteroidales</taxon>
        <taxon>Bacteroidaceae</taxon>
        <taxon>Bacteroides</taxon>
    </lineage>
</organism>